<evidence type="ECO:0000259" key="3">
    <source>
        <dbReference type="Pfam" id="PF19029"/>
    </source>
</evidence>
<dbReference type="EMBL" id="CP046913">
    <property type="protein sequence ID" value="QGZ62516.1"/>
    <property type="molecule type" value="Genomic_DNA"/>
</dbReference>
<feature type="domain" description="DUF883" evidence="3">
    <location>
        <begin position="95"/>
        <end position="124"/>
    </location>
</feature>
<dbReference type="PANTHER" id="PTHR35893:SF3">
    <property type="entry name" value="INNER MEMBRANE PROTEIN"/>
    <property type="match status" value="1"/>
</dbReference>
<dbReference type="RefSeq" id="WP_158951541.1">
    <property type="nucleotide sequence ID" value="NZ_CP046913.1"/>
</dbReference>
<gene>
    <name evidence="4" type="ORF">FAZ98_12695</name>
</gene>
<dbReference type="InterPro" id="IPR010279">
    <property type="entry name" value="YqjD/ElaB"/>
</dbReference>
<organism evidence="4 5">
    <name type="scientific">Paraburkholderia acidisoli</name>
    <dbReference type="NCBI Taxonomy" id="2571748"/>
    <lineage>
        <taxon>Bacteria</taxon>
        <taxon>Pseudomonadati</taxon>
        <taxon>Pseudomonadota</taxon>
        <taxon>Betaproteobacteria</taxon>
        <taxon>Burkholderiales</taxon>
        <taxon>Burkholderiaceae</taxon>
        <taxon>Paraburkholderia</taxon>
    </lineage>
</organism>
<dbReference type="PANTHER" id="PTHR35893">
    <property type="entry name" value="INNER MEMBRANE PROTEIN-RELATED"/>
    <property type="match status" value="1"/>
</dbReference>
<proteinExistence type="predicted"/>
<dbReference type="Pfam" id="PF19029">
    <property type="entry name" value="DUF883_C"/>
    <property type="match status" value="1"/>
</dbReference>
<keyword evidence="5" id="KW-1185">Reference proteome</keyword>
<evidence type="ECO:0000313" key="5">
    <source>
        <dbReference type="Proteomes" id="UP000433577"/>
    </source>
</evidence>
<sequence length="124" mass="13436">MSAFPNTRDALGDSWTRTGKHAKRIARRGRSAAADITDELRELLAELETTLGEGTQADATALRADIRKRLDAARERLEVARASARERTTAAISNADDYVHTNPWQSLAIVGGVALVVGALLARR</sequence>
<evidence type="ECO:0000256" key="1">
    <source>
        <dbReference type="SAM" id="Coils"/>
    </source>
</evidence>
<name>A0A7Z2GIT6_9BURK</name>
<dbReference type="OrthoDB" id="8942769at2"/>
<dbReference type="InterPro" id="IPR043605">
    <property type="entry name" value="DUF883_C"/>
</dbReference>
<dbReference type="KEGG" id="pacs:FAZ98_12695"/>
<feature type="coiled-coil region" evidence="1">
    <location>
        <begin position="33"/>
        <end position="87"/>
    </location>
</feature>
<accession>A0A7Z2GIT6</accession>
<keyword evidence="1" id="KW-0175">Coiled coil</keyword>
<keyword evidence="2" id="KW-0812">Transmembrane</keyword>
<keyword evidence="2" id="KW-0472">Membrane</keyword>
<feature type="transmembrane region" description="Helical" evidence="2">
    <location>
        <begin position="104"/>
        <end position="122"/>
    </location>
</feature>
<dbReference type="Proteomes" id="UP000433577">
    <property type="component" value="Chromosome 1"/>
</dbReference>
<dbReference type="GO" id="GO:0043022">
    <property type="term" value="F:ribosome binding"/>
    <property type="evidence" value="ECO:0007669"/>
    <property type="project" value="InterPro"/>
</dbReference>
<reference evidence="4 5" key="1">
    <citation type="submission" date="2019-12" db="EMBL/GenBank/DDBJ databases">
        <title>Paraburkholderia acidiphila 7Q-K02 sp. nov and Paraburkholderia acidisoli DHF22 sp. nov., two strains isolated from forest soil.</title>
        <authorList>
            <person name="Gao Z."/>
            <person name="Qiu L."/>
        </authorList>
    </citation>
    <scope>NUCLEOTIDE SEQUENCE [LARGE SCALE GENOMIC DNA]</scope>
    <source>
        <strain evidence="4 5">DHF22</strain>
    </source>
</reference>
<evidence type="ECO:0000313" key="4">
    <source>
        <dbReference type="EMBL" id="QGZ62516.1"/>
    </source>
</evidence>
<evidence type="ECO:0000256" key="2">
    <source>
        <dbReference type="SAM" id="Phobius"/>
    </source>
</evidence>
<dbReference type="AlphaFoldDB" id="A0A7Z2GIT6"/>
<protein>
    <submittedName>
        <fullName evidence="4">DUF883 family protein</fullName>
    </submittedName>
</protein>
<keyword evidence="2" id="KW-1133">Transmembrane helix</keyword>